<feature type="signal peptide" evidence="1">
    <location>
        <begin position="1"/>
        <end position="23"/>
    </location>
</feature>
<protein>
    <recommendedName>
        <fullName evidence="4">Secreted protein</fullName>
    </recommendedName>
</protein>
<dbReference type="EMBL" id="KZ613780">
    <property type="protein sequence ID" value="PMD63510.1"/>
    <property type="molecule type" value="Genomic_DNA"/>
</dbReference>
<dbReference type="InParanoid" id="A0A2J6TKG8"/>
<dbReference type="GeneID" id="36587705"/>
<dbReference type="Proteomes" id="UP000235371">
    <property type="component" value="Unassembled WGS sequence"/>
</dbReference>
<accession>A0A2J6TKG8</accession>
<sequence length="88" mass="9738">MKLLSRFSCIGVAWLLTVNFCSNICTPYPPSDSGFKLSQIFAREASSLPLSRFESFLLKGARFGRLSPVHLPVVVQHRTTKNILGLGN</sequence>
<name>A0A2J6TKG8_9HELO</name>
<organism evidence="2 3">
    <name type="scientific">Hyaloscypha bicolor E</name>
    <dbReference type="NCBI Taxonomy" id="1095630"/>
    <lineage>
        <taxon>Eukaryota</taxon>
        <taxon>Fungi</taxon>
        <taxon>Dikarya</taxon>
        <taxon>Ascomycota</taxon>
        <taxon>Pezizomycotina</taxon>
        <taxon>Leotiomycetes</taxon>
        <taxon>Helotiales</taxon>
        <taxon>Hyaloscyphaceae</taxon>
        <taxon>Hyaloscypha</taxon>
        <taxon>Hyaloscypha bicolor</taxon>
    </lineage>
</organism>
<dbReference type="AlphaFoldDB" id="A0A2J6TKG8"/>
<gene>
    <name evidence="2" type="ORF">K444DRAFT_609720</name>
</gene>
<dbReference type="RefSeq" id="XP_024740414.1">
    <property type="nucleotide sequence ID" value="XM_024879628.1"/>
</dbReference>
<proteinExistence type="predicted"/>
<evidence type="ECO:0000313" key="2">
    <source>
        <dbReference type="EMBL" id="PMD63510.1"/>
    </source>
</evidence>
<keyword evidence="3" id="KW-1185">Reference proteome</keyword>
<keyword evidence="1" id="KW-0732">Signal</keyword>
<reference evidence="2 3" key="1">
    <citation type="submission" date="2016-04" db="EMBL/GenBank/DDBJ databases">
        <title>A degradative enzymes factory behind the ericoid mycorrhizal symbiosis.</title>
        <authorList>
            <consortium name="DOE Joint Genome Institute"/>
            <person name="Martino E."/>
            <person name="Morin E."/>
            <person name="Grelet G."/>
            <person name="Kuo A."/>
            <person name="Kohler A."/>
            <person name="Daghino S."/>
            <person name="Barry K."/>
            <person name="Choi C."/>
            <person name="Cichocki N."/>
            <person name="Clum A."/>
            <person name="Copeland A."/>
            <person name="Hainaut M."/>
            <person name="Haridas S."/>
            <person name="Labutti K."/>
            <person name="Lindquist E."/>
            <person name="Lipzen A."/>
            <person name="Khouja H.-R."/>
            <person name="Murat C."/>
            <person name="Ohm R."/>
            <person name="Olson A."/>
            <person name="Spatafora J."/>
            <person name="Veneault-Fourrey C."/>
            <person name="Henrissat B."/>
            <person name="Grigoriev I."/>
            <person name="Martin F."/>
            <person name="Perotto S."/>
        </authorList>
    </citation>
    <scope>NUCLEOTIDE SEQUENCE [LARGE SCALE GENOMIC DNA]</scope>
    <source>
        <strain evidence="2 3">E</strain>
    </source>
</reference>
<evidence type="ECO:0000313" key="3">
    <source>
        <dbReference type="Proteomes" id="UP000235371"/>
    </source>
</evidence>
<feature type="chain" id="PRO_5014375161" description="Secreted protein" evidence="1">
    <location>
        <begin position="24"/>
        <end position="88"/>
    </location>
</feature>
<evidence type="ECO:0000256" key="1">
    <source>
        <dbReference type="SAM" id="SignalP"/>
    </source>
</evidence>
<evidence type="ECO:0008006" key="4">
    <source>
        <dbReference type="Google" id="ProtNLM"/>
    </source>
</evidence>